<reference evidence="4" key="1">
    <citation type="journal article" date="2019" name="Int. J. Syst. Evol. Microbiol.">
        <title>The Global Catalogue of Microorganisms (GCM) 10K type strain sequencing project: providing services to taxonomists for standard genome sequencing and annotation.</title>
        <authorList>
            <consortium name="The Broad Institute Genomics Platform"/>
            <consortium name="The Broad Institute Genome Sequencing Center for Infectious Disease"/>
            <person name="Wu L."/>
            <person name="Ma J."/>
        </authorList>
    </citation>
    <scope>NUCLEOTIDE SEQUENCE [LARGE SCALE GENOMIC DNA]</scope>
    <source>
        <strain evidence="4">CCM 7132</strain>
    </source>
</reference>
<keyword evidence="4" id="KW-1185">Reference proteome</keyword>
<feature type="transmembrane region" description="Helical" evidence="2">
    <location>
        <begin position="6"/>
        <end position="25"/>
    </location>
</feature>
<feature type="compositionally biased region" description="Basic and acidic residues" evidence="1">
    <location>
        <begin position="37"/>
        <end position="48"/>
    </location>
</feature>
<keyword evidence="2" id="KW-0812">Transmembrane</keyword>
<evidence type="ECO:0000256" key="1">
    <source>
        <dbReference type="SAM" id="MobiDB-lite"/>
    </source>
</evidence>
<dbReference type="Proteomes" id="UP000637769">
    <property type="component" value="Unassembled WGS sequence"/>
</dbReference>
<comment type="caution">
    <text evidence="3">The sequence shown here is derived from an EMBL/GenBank/DDBJ whole genome shotgun (WGS) entry which is preliminary data.</text>
</comment>
<name>A0ABQ1LGN5_9PROT</name>
<feature type="region of interest" description="Disordered" evidence="1">
    <location>
        <begin position="30"/>
        <end position="64"/>
    </location>
</feature>
<evidence type="ECO:0000256" key="2">
    <source>
        <dbReference type="SAM" id="Phobius"/>
    </source>
</evidence>
<organism evidence="3 4">
    <name type="scientific">Asaia siamensis</name>
    <dbReference type="NCBI Taxonomy" id="110479"/>
    <lineage>
        <taxon>Bacteria</taxon>
        <taxon>Pseudomonadati</taxon>
        <taxon>Pseudomonadota</taxon>
        <taxon>Alphaproteobacteria</taxon>
        <taxon>Acetobacterales</taxon>
        <taxon>Acetobacteraceae</taxon>
        <taxon>Asaia</taxon>
    </lineage>
</organism>
<accession>A0ABQ1LGN5</accession>
<proteinExistence type="predicted"/>
<evidence type="ECO:0000313" key="3">
    <source>
        <dbReference type="EMBL" id="GGC24331.1"/>
    </source>
</evidence>
<evidence type="ECO:0000313" key="4">
    <source>
        <dbReference type="Proteomes" id="UP000637769"/>
    </source>
</evidence>
<protein>
    <submittedName>
        <fullName evidence="3">Uncharacterized protein</fullName>
    </submittedName>
</protein>
<gene>
    <name evidence="3" type="ORF">GCM10007207_07030</name>
</gene>
<keyword evidence="2" id="KW-0472">Membrane</keyword>
<dbReference type="EMBL" id="BMCH01000001">
    <property type="protein sequence ID" value="GGC24331.1"/>
    <property type="molecule type" value="Genomic_DNA"/>
</dbReference>
<keyword evidence="2" id="KW-1133">Transmembrane helix</keyword>
<sequence length="64" mass="7056">MQYLTAPIAFFICATLGFWAVLQLVPARSRPPARSSVKSEESNPEHPWDGGSAPHRFGDHPDAH</sequence>